<proteinExistence type="inferred from homology"/>
<accession>A0A831ESE1</accession>
<dbReference type="Gene3D" id="1.20.1710.10">
    <property type="entry name" value="IpaD-like"/>
    <property type="match status" value="1"/>
</dbReference>
<name>A0A831ESE1_ERWAM</name>
<evidence type="ECO:0000256" key="5">
    <source>
        <dbReference type="ARBA" id="ARBA00023054"/>
    </source>
</evidence>
<dbReference type="InterPro" id="IPR009483">
    <property type="entry name" value="IpaD/BipD/SipD"/>
</dbReference>
<dbReference type="EMBL" id="CAPB01000007">
    <property type="protein sequence ID" value="CCO92774.1"/>
    <property type="molecule type" value="Genomic_DNA"/>
</dbReference>
<comment type="subcellular location">
    <subcellularLocation>
        <location evidence="1">Secreted</location>
    </subcellularLocation>
</comment>
<evidence type="ECO:0000256" key="2">
    <source>
        <dbReference type="ARBA" id="ARBA00007741"/>
    </source>
</evidence>
<dbReference type="Proteomes" id="UP000013111">
    <property type="component" value="Unassembled WGS sequence"/>
</dbReference>
<dbReference type="GeneID" id="97605116"/>
<dbReference type="Pfam" id="PF06511">
    <property type="entry name" value="T3SS_TC"/>
    <property type="match status" value="2"/>
</dbReference>
<gene>
    <name evidence="6" type="primary">sipd1</name>
    <name evidence="6" type="ORF">BN437_0814</name>
</gene>
<dbReference type="RefSeq" id="WP_004155899.1">
    <property type="nucleotide sequence ID" value="NZ_BAYW01000013.1"/>
</dbReference>
<evidence type="ECO:0000256" key="3">
    <source>
        <dbReference type="ARBA" id="ARBA00022525"/>
    </source>
</evidence>
<comment type="similarity">
    <text evidence="2">Belongs to the invasin protein D family.</text>
</comment>
<reference evidence="6 7" key="2">
    <citation type="submission" date="2013-04" db="EMBL/GenBank/DDBJ databases">
        <title>Comparative genomics of 12 strains of Erwinia amylovora identifies a pan-genome with a large conserved core and provides insights into host specificity.</title>
        <authorList>
            <person name="Mann R.A."/>
            <person name="Smits T.H.M."/>
            <person name="Buehlmann A."/>
            <person name="Blom J."/>
            <person name="Goesmann A."/>
            <person name="Frey J.E."/>
            <person name="Plummer K.M."/>
            <person name="Beer S.V."/>
            <person name="Luck J."/>
            <person name="Duffy B."/>
            <person name="Rodoni B."/>
        </authorList>
    </citation>
    <scope>NUCLEOTIDE SEQUENCE [LARGE SCALE GENOMIC DNA]</scope>
    <source>
        <strain evidence="7">CFBP 1232</strain>
    </source>
</reference>
<evidence type="ECO:0000256" key="1">
    <source>
        <dbReference type="ARBA" id="ARBA00004613"/>
    </source>
</evidence>
<evidence type="ECO:0000256" key="4">
    <source>
        <dbReference type="ARBA" id="ARBA00023026"/>
    </source>
</evidence>
<dbReference type="InterPro" id="IPR036708">
    <property type="entry name" value="BipD-like_sf"/>
</dbReference>
<keyword evidence="4" id="KW-0843">Virulence</keyword>
<keyword evidence="5" id="KW-0175">Coiled coil</keyword>
<reference evidence="6 7" key="1">
    <citation type="submission" date="2012-11" db="EMBL/GenBank/DDBJ databases">
        <authorList>
            <person name="Linke B."/>
        </authorList>
    </citation>
    <scope>NUCLEOTIDE SEQUENCE [LARGE SCALE GENOMIC DNA]</scope>
    <source>
        <strain evidence="7">CFBP 1232</strain>
    </source>
</reference>
<dbReference type="AlphaFoldDB" id="A0A831ESE1"/>
<dbReference type="SUPFAM" id="SSF140693">
    <property type="entry name" value="IpaD-like"/>
    <property type="match status" value="1"/>
</dbReference>
<comment type="caution">
    <text evidence="6">The sequence shown here is derived from an EMBL/GenBank/DDBJ whole genome shotgun (WGS) entry which is preliminary data.</text>
</comment>
<dbReference type="GO" id="GO:0005576">
    <property type="term" value="C:extracellular region"/>
    <property type="evidence" value="ECO:0007669"/>
    <property type="project" value="UniProtKB-SubCell"/>
</dbReference>
<organism evidence="6 7">
    <name type="scientific">Erwinia amylovora NBRC 12687 = CFBP 1232</name>
    <dbReference type="NCBI Taxonomy" id="1219359"/>
    <lineage>
        <taxon>Bacteria</taxon>
        <taxon>Pseudomonadati</taxon>
        <taxon>Pseudomonadota</taxon>
        <taxon>Gammaproteobacteria</taxon>
        <taxon>Enterobacterales</taxon>
        <taxon>Erwiniaceae</taxon>
        <taxon>Erwinia</taxon>
    </lineage>
</organism>
<keyword evidence="3" id="KW-0964">Secreted</keyword>
<protein>
    <submittedName>
        <fullName evidence="6">Cell invasion protein sipD</fullName>
    </submittedName>
</protein>
<evidence type="ECO:0000313" key="7">
    <source>
        <dbReference type="Proteomes" id="UP000013111"/>
    </source>
</evidence>
<evidence type="ECO:0000313" key="6">
    <source>
        <dbReference type="EMBL" id="CCO92774.1"/>
    </source>
</evidence>
<sequence>MCGITYAQPQTNVNCLQIEKSAQWHDPLTEPHAHPSSSGDIVQQIDVPMYSFIVKILSPAQKTPSEIIRLFMELQQNNSTFVFESSKMCKSLQYLESCVNNTKIFLNEKNLIPHERFSPSITEKQRLEEEVDKAFDYIRNEISNICLNTKSSLSKTFATYASVSSNREEISTGTSYAELWARISTAITIIQEDYVDFYADLMKKYTDMYQSFNENVQKASSDAVHVGSEANTVDFNAHKMKEGYKKFEEEVESIDLGSVKNWDEMSQEEKQSMVITLSPAFNVDTHGAISFNLEQYKTTHNVYPDGSGGEVSTVSYQAWLATFNAAGSALQSNMQSFAQRYTQANNTFDNLNKVLSSVISTLGESAKDVLKALS</sequence>